<evidence type="ECO:0000313" key="9">
    <source>
        <dbReference type="Proteomes" id="UP000604475"/>
    </source>
</evidence>
<accession>A0A937RHU1</accession>
<protein>
    <submittedName>
        <fullName evidence="8">Cytochrome P450</fullName>
    </submittedName>
</protein>
<comment type="caution">
    <text evidence="8">The sequence shown here is derived from an EMBL/GenBank/DDBJ whole genome shotgun (WGS) entry which is preliminary data.</text>
</comment>
<evidence type="ECO:0000256" key="1">
    <source>
        <dbReference type="ARBA" id="ARBA00010617"/>
    </source>
</evidence>
<dbReference type="PRINTS" id="PR00359">
    <property type="entry name" value="BP450"/>
</dbReference>
<evidence type="ECO:0000313" key="8">
    <source>
        <dbReference type="EMBL" id="MBL7632508.1"/>
    </source>
</evidence>
<dbReference type="EMBL" id="JAEACQ010000336">
    <property type="protein sequence ID" value="MBL7632508.1"/>
    <property type="molecule type" value="Genomic_DNA"/>
</dbReference>
<dbReference type="Proteomes" id="UP000604475">
    <property type="component" value="Unassembled WGS sequence"/>
</dbReference>
<gene>
    <name evidence="8" type="ORF">I7412_36220</name>
</gene>
<evidence type="ECO:0000256" key="2">
    <source>
        <dbReference type="ARBA" id="ARBA00022617"/>
    </source>
</evidence>
<keyword evidence="5 7" id="KW-0408">Iron</keyword>
<keyword evidence="3 7" id="KW-0479">Metal-binding</keyword>
<dbReference type="InterPro" id="IPR036396">
    <property type="entry name" value="Cyt_P450_sf"/>
</dbReference>
<keyword evidence="4 7" id="KW-0560">Oxidoreductase</keyword>
<evidence type="ECO:0000256" key="7">
    <source>
        <dbReference type="RuleBase" id="RU000461"/>
    </source>
</evidence>
<keyword evidence="6 7" id="KW-0503">Monooxygenase</keyword>
<dbReference type="GO" id="GO:0020037">
    <property type="term" value="F:heme binding"/>
    <property type="evidence" value="ECO:0007669"/>
    <property type="project" value="InterPro"/>
</dbReference>
<reference evidence="8" key="1">
    <citation type="submission" date="2020-12" db="EMBL/GenBank/DDBJ databases">
        <title>Genomic characterization of non-nitrogen-fixing Frankia strains.</title>
        <authorList>
            <person name="Carlos-Shanley C."/>
            <person name="Guerra T."/>
            <person name="Hahn D."/>
        </authorList>
    </citation>
    <scope>NUCLEOTIDE SEQUENCE</scope>
    <source>
        <strain evidence="8">CN6</strain>
    </source>
</reference>
<evidence type="ECO:0000256" key="6">
    <source>
        <dbReference type="ARBA" id="ARBA00023033"/>
    </source>
</evidence>
<dbReference type="InterPro" id="IPR001128">
    <property type="entry name" value="Cyt_P450"/>
</dbReference>
<organism evidence="8 9">
    <name type="scientific">Frankia nepalensis</name>
    <dbReference type="NCBI Taxonomy" id="1836974"/>
    <lineage>
        <taxon>Bacteria</taxon>
        <taxon>Bacillati</taxon>
        <taxon>Actinomycetota</taxon>
        <taxon>Actinomycetes</taxon>
        <taxon>Frankiales</taxon>
        <taxon>Frankiaceae</taxon>
        <taxon>Frankia</taxon>
    </lineage>
</organism>
<comment type="similarity">
    <text evidence="1 7">Belongs to the cytochrome P450 family.</text>
</comment>
<dbReference type="InterPro" id="IPR017972">
    <property type="entry name" value="Cyt_P450_CS"/>
</dbReference>
<dbReference type="Gene3D" id="1.10.630.10">
    <property type="entry name" value="Cytochrome P450"/>
    <property type="match status" value="1"/>
</dbReference>
<name>A0A937RHU1_9ACTN</name>
<dbReference type="GO" id="GO:0016705">
    <property type="term" value="F:oxidoreductase activity, acting on paired donors, with incorporation or reduction of molecular oxygen"/>
    <property type="evidence" value="ECO:0007669"/>
    <property type="project" value="InterPro"/>
</dbReference>
<sequence>MTMPATAGESSLLDLRSFNPFGPHVARAYEFFAQARAHEPVFFSDSLNAWCLTRYEDVRRVAADATRFSSREAFPRPVGLPSAAQRVMDFLYDNPTLLLTDPPGHGPVRRIVHEGFSPRAVAGYEPHLREIIEGLADQLVGRERFDLVRDFATTFPLLGAMRVLGFAPEHADDLGRWVNDLLTLLASWPFLDPDGLRAHGESFAGAFDYLNQVIEQRRRHPADDLISFMVHNEVQGRRLADVEIADVAVGVLAAGWETTGNALVSLISALLAEPERWRTLVAGRIAVDAAIAEGLRYDMPILGTFRRATEDVEIGGKTVRAGDAVVLLFAAANHDPAQFAQPSEFRLDRPRRPDMAFGHGVHNCVGAPLAKLELSIALEALVARFPDLKLDDPDAPVTYKPMGQFKERTELWLRP</sequence>
<dbReference type="PANTHER" id="PTHR46696">
    <property type="entry name" value="P450, PUTATIVE (EUROFUNG)-RELATED"/>
    <property type="match status" value="1"/>
</dbReference>
<evidence type="ECO:0000256" key="4">
    <source>
        <dbReference type="ARBA" id="ARBA00023002"/>
    </source>
</evidence>
<dbReference type="GO" id="GO:0004497">
    <property type="term" value="F:monooxygenase activity"/>
    <property type="evidence" value="ECO:0007669"/>
    <property type="project" value="UniProtKB-KW"/>
</dbReference>
<dbReference type="PANTHER" id="PTHR46696:SF3">
    <property type="entry name" value="PULCHERRIMINIC ACID SYNTHASE"/>
    <property type="match status" value="1"/>
</dbReference>
<dbReference type="Pfam" id="PF00067">
    <property type="entry name" value="p450"/>
    <property type="match status" value="1"/>
</dbReference>
<dbReference type="RefSeq" id="WP_203005131.1">
    <property type="nucleotide sequence ID" value="NZ_JADWYU010000233.1"/>
</dbReference>
<dbReference type="AlphaFoldDB" id="A0A937RHU1"/>
<evidence type="ECO:0000256" key="5">
    <source>
        <dbReference type="ARBA" id="ARBA00023004"/>
    </source>
</evidence>
<keyword evidence="9" id="KW-1185">Reference proteome</keyword>
<dbReference type="FunFam" id="1.10.630.10:FF:000018">
    <property type="entry name" value="Cytochrome P450 monooxygenase"/>
    <property type="match status" value="1"/>
</dbReference>
<dbReference type="SUPFAM" id="SSF48264">
    <property type="entry name" value="Cytochrome P450"/>
    <property type="match status" value="1"/>
</dbReference>
<evidence type="ECO:0000256" key="3">
    <source>
        <dbReference type="ARBA" id="ARBA00022723"/>
    </source>
</evidence>
<dbReference type="GO" id="GO:0005506">
    <property type="term" value="F:iron ion binding"/>
    <property type="evidence" value="ECO:0007669"/>
    <property type="project" value="InterPro"/>
</dbReference>
<dbReference type="InterPro" id="IPR002397">
    <property type="entry name" value="Cyt_P450_B"/>
</dbReference>
<proteinExistence type="inferred from homology"/>
<keyword evidence="2 7" id="KW-0349">Heme</keyword>
<dbReference type="PROSITE" id="PS00086">
    <property type="entry name" value="CYTOCHROME_P450"/>
    <property type="match status" value="1"/>
</dbReference>